<dbReference type="Pfam" id="PF04055">
    <property type="entry name" value="Radical_SAM"/>
    <property type="match status" value="1"/>
</dbReference>
<dbReference type="InterPro" id="IPR006638">
    <property type="entry name" value="Elp3/MiaA/NifB-like_rSAM"/>
</dbReference>
<keyword evidence="3" id="KW-0411">Iron-sulfur</keyword>
<reference evidence="5 6" key="1">
    <citation type="journal article" date="2016" name="Nat. Microbiol.">
        <title>Genomic inference of the metabolism of cosmopolitan subsurface Archaea, Hadesarchaea.</title>
        <authorList>
            <person name="Baker B.J."/>
            <person name="Saw J.H."/>
            <person name="Lind A.E."/>
            <person name="Lazar C.S."/>
            <person name="Hinrichs K.-U."/>
            <person name="Teske A.P."/>
            <person name="Ettema T.J."/>
        </authorList>
    </citation>
    <scope>NUCLEOTIDE SEQUENCE [LARGE SCALE GENOMIC DNA]</scope>
</reference>
<keyword evidence="1" id="KW-0479">Metal-binding</keyword>
<dbReference type="GO" id="GO:0003824">
    <property type="term" value="F:catalytic activity"/>
    <property type="evidence" value="ECO:0007669"/>
    <property type="project" value="InterPro"/>
</dbReference>
<dbReference type="SFLD" id="SFLDG01084">
    <property type="entry name" value="Uncharacterised_Radical_SAM_Su"/>
    <property type="match status" value="1"/>
</dbReference>
<name>A0A147JU52_HADYE</name>
<dbReference type="SFLD" id="SFLDS00029">
    <property type="entry name" value="Radical_SAM"/>
    <property type="match status" value="1"/>
</dbReference>
<dbReference type="CDD" id="cd01335">
    <property type="entry name" value="Radical_SAM"/>
    <property type="match status" value="1"/>
</dbReference>
<dbReference type="STRING" id="1776334.APZ16_06875"/>
<dbReference type="InterPro" id="IPR058240">
    <property type="entry name" value="rSAM_sf"/>
</dbReference>
<dbReference type="PANTHER" id="PTHR43432">
    <property type="entry name" value="SLR0285 PROTEIN"/>
    <property type="match status" value="1"/>
</dbReference>
<sequence>MEGGDRVDVIREFDPWHDPLCTCPRKYGLNPYTGCEHGCLYCYITSYIPRAFECRPKHNLIARVERDLKQIDRSRPISMSNSSDPYPPIEAKLGLTRSCLKLLAQENCKVQVITKSDIVARDLDLFTKMRAVVSFTVVTLDQELSRMLEPNAPPPERRLEAMKRLAAAGVPVCLRLDPVIPFLNDSGFTNLVRAAAEHGAKHVTSSTFKPRPDSWRRMQSAFPEVAARLRPLYFERGQRHHNSWYLPRELRQKLMGDIKRACEEAGLTFASCREGLAGMNSGASCDGSHLIG</sequence>
<dbReference type="InterPro" id="IPR007197">
    <property type="entry name" value="rSAM"/>
</dbReference>
<feature type="domain" description="Elp3/MiaA/NifB-like radical SAM core" evidence="4">
    <location>
        <begin position="25"/>
        <end position="234"/>
    </location>
</feature>
<dbReference type="PANTHER" id="PTHR43432:SF3">
    <property type="entry name" value="SLR0285 PROTEIN"/>
    <property type="match status" value="1"/>
</dbReference>
<evidence type="ECO:0000256" key="3">
    <source>
        <dbReference type="ARBA" id="ARBA00023014"/>
    </source>
</evidence>
<evidence type="ECO:0000256" key="1">
    <source>
        <dbReference type="ARBA" id="ARBA00022723"/>
    </source>
</evidence>
<dbReference type="InterPro" id="IPR040086">
    <property type="entry name" value="MJ0683-like"/>
</dbReference>
<keyword evidence="2" id="KW-0408">Iron</keyword>
<evidence type="ECO:0000313" key="5">
    <source>
        <dbReference type="EMBL" id="KUO40012.1"/>
    </source>
</evidence>
<dbReference type="Gene3D" id="3.80.30.30">
    <property type="match status" value="1"/>
</dbReference>
<evidence type="ECO:0000259" key="4">
    <source>
        <dbReference type="SMART" id="SM00729"/>
    </source>
</evidence>
<dbReference type="SUPFAM" id="SSF102114">
    <property type="entry name" value="Radical SAM enzymes"/>
    <property type="match status" value="1"/>
</dbReference>
<dbReference type="Proteomes" id="UP000074294">
    <property type="component" value="Unassembled WGS sequence"/>
</dbReference>
<dbReference type="AlphaFoldDB" id="A0A147JU52"/>
<gene>
    <name evidence="5" type="ORF">APZ16_06875</name>
</gene>
<dbReference type="GO" id="GO:0046872">
    <property type="term" value="F:metal ion binding"/>
    <property type="evidence" value="ECO:0007669"/>
    <property type="project" value="UniProtKB-KW"/>
</dbReference>
<dbReference type="EMBL" id="LQMQ01000050">
    <property type="protein sequence ID" value="KUO40012.1"/>
    <property type="molecule type" value="Genomic_DNA"/>
</dbReference>
<dbReference type="GO" id="GO:0051536">
    <property type="term" value="F:iron-sulfur cluster binding"/>
    <property type="evidence" value="ECO:0007669"/>
    <property type="project" value="UniProtKB-KW"/>
</dbReference>
<evidence type="ECO:0000313" key="6">
    <source>
        <dbReference type="Proteomes" id="UP000074294"/>
    </source>
</evidence>
<evidence type="ECO:0000256" key="2">
    <source>
        <dbReference type="ARBA" id="ARBA00023004"/>
    </source>
</evidence>
<proteinExistence type="predicted"/>
<accession>A0A147JU52</accession>
<dbReference type="SMART" id="SM00729">
    <property type="entry name" value="Elp3"/>
    <property type="match status" value="1"/>
</dbReference>
<protein>
    <submittedName>
        <fullName evidence="5">Radical SAM protein</fullName>
    </submittedName>
</protein>
<organism evidence="5 6">
    <name type="scientific">Hadarchaeum yellowstonense</name>
    <dbReference type="NCBI Taxonomy" id="1776334"/>
    <lineage>
        <taxon>Archaea</taxon>
        <taxon>Methanobacteriati</taxon>
        <taxon>Candidatus Hadarchaeota</taxon>
        <taxon>Candidatus Hadarchaeia</taxon>
        <taxon>Candidatus Hadarchaeales</taxon>
        <taxon>Candidatus Hadarchaeaceae</taxon>
        <taxon>Candidatus Hadarchaeum</taxon>
    </lineage>
</organism>
<comment type="caution">
    <text evidence="5">The sequence shown here is derived from an EMBL/GenBank/DDBJ whole genome shotgun (WGS) entry which is preliminary data.</text>
</comment>